<comment type="caution">
    <text evidence="2">The sequence shown here is derived from an EMBL/GenBank/DDBJ whole genome shotgun (WGS) entry which is preliminary data.</text>
</comment>
<evidence type="ECO:0000313" key="2">
    <source>
        <dbReference type="EMBL" id="GAA1965329.1"/>
    </source>
</evidence>
<organism evidence="2 3">
    <name type="scientific">Microbacterium deminutum</name>
    <dbReference type="NCBI Taxonomy" id="344164"/>
    <lineage>
        <taxon>Bacteria</taxon>
        <taxon>Bacillati</taxon>
        <taxon>Actinomycetota</taxon>
        <taxon>Actinomycetes</taxon>
        <taxon>Micrococcales</taxon>
        <taxon>Microbacteriaceae</taxon>
        <taxon>Microbacterium</taxon>
    </lineage>
</organism>
<feature type="signal peptide" evidence="1">
    <location>
        <begin position="1"/>
        <end position="33"/>
    </location>
</feature>
<dbReference type="Proteomes" id="UP001499933">
    <property type="component" value="Unassembled WGS sequence"/>
</dbReference>
<evidence type="ECO:0000313" key="3">
    <source>
        <dbReference type="Proteomes" id="UP001499933"/>
    </source>
</evidence>
<keyword evidence="3" id="KW-1185">Reference proteome</keyword>
<dbReference type="EMBL" id="BAAAOG010000007">
    <property type="protein sequence ID" value="GAA1965329.1"/>
    <property type="molecule type" value="Genomic_DNA"/>
</dbReference>
<name>A0ABN2R8I4_9MICO</name>
<keyword evidence="1" id="KW-0732">Signal</keyword>
<feature type="chain" id="PRO_5046608526" description="Secreted protein" evidence="1">
    <location>
        <begin position="34"/>
        <end position="72"/>
    </location>
</feature>
<evidence type="ECO:0008006" key="4">
    <source>
        <dbReference type="Google" id="ProtNLM"/>
    </source>
</evidence>
<proteinExistence type="predicted"/>
<gene>
    <name evidence="2" type="ORF">GCM10009776_30230</name>
</gene>
<protein>
    <recommendedName>
        <fullName evidence="4">Secreted protein</fullName>
    </recommendedName>
</protein>
<evidence type="ECO:0000256" key="1">
    <source>
        <dbReference type="SAM" id="SignalP"/>
    </source>
</evidence>
<reference evidence="2 3" key="1">
    <citation type="journal article" date="2019" name="Int. J. Syst. Evol. Microbiol.">
        <title>The Global Catalogue of Microorganisms (GCM) 10K type strain sequencing project: providing services to taxonomists for standard genome sequencing and annotation.</title>
        <authorList>
            <consortium name="The Broad Institute Genomics Platform"/>
            <consortium name="The Broad Institute Genome Sequencing Center for Infectious Disease"/>
            <person name="Wu L."/>
            <person name="Ma J."/>
        </authorList>
    </citation>
    <scope>NUCLEOTIDE SEQUENCE [LARGE SCALE GENOMIC DNA]</scope>
    <source>
        <strain evidence="2 3">JCM 14901</strain>
    </source>
</reference>
<sequence>MEKTSRPSRQLVALLAAGAVAAAFGVTATIAFADPDSADTHGHCTSVAVTDASAVPSEYACGGGGGRPAVVR</sequence>
<accession>A0ABN2R8I4</accession>